<feature type="binding site" evidence="6">
    <location>
        <begin position="533"/>
        <end position="535"/>
    </location>
    <ligand>
        <name>FAD</name>
        <dbReference type="ChEBI" id="CHEBI:57692"/>
    </ligand>
</feature>
<dbReference type="FunFam" id="1.10.579.10:FF:000003">
    <property type="entry name" value="Deoxyribodipyrimidine photo-lyase"/>
    <property type="match status" value="1"/>
</dbReference>
<dbReference type="InterPro" id="IPR036155">
    <property type="entry name" value="Crypto/Photolyase_N_sf"/>
</dbReference>
<dbReference type="Gene3D" id="1.10.579.10">
    <property type="entry name" value="DNA Cyclobutane Dipyrimidine Photolyase, subunit A, domain 3"/>
    <property type="match status" value="1"/>
</dbReference>
<feature type="binding site" evidence="6">
    <location>
        <position position="377"/>
    </location>
    <ligand>
        <name>FAD</name>
        <dbReference type="ChEBI" id="CHEBI:57692"/>
    </ligand>
</feature>
<evidence type="ECO:0000256" key="4">
    <source>
        <dbReference type="ARBA" id="ARBA00022827"/>
    </source>
</evidence>
<protein>
    <recommendedName>
        <fullName evidence="9">Photolyase/cryptochrome alpha/beta domain-containing protein</fullName>
    </recommendedName>
</protein>
<dbReference type="GO" id="GO:0005737">
    <property type="term" value="C:cytoplasm"/>
    <property type="evidence" value="ECO:0007669"/>
    <property type="project" value="TreeGrafter"/>
</dbReference>
<sequence length="628" mass="69862">MVKHPRSISPGIAESSSRANKKSRPDANSTFKPNKFATAENAAAVASDPPLPKLLESVQNAIKNPAKGDSVVYWMRMADLRIEDNRALSQASAQASKDGIPLVVLFVISPQDYIAHDRSARRVDFTLRNLAIIKTALASFHIPLHTVTHTPRRTLPNFVLSLLRTFNATRLYANIEYEVDELRRDIKICELARPQGVALVFCHDKCVIEPGIVRTKEDRTYTVYSPYQKNWIATVNASIKEYLGSAPLPQPNSEAIRESVIYGPLFESPIPDKVEGFALEDTDKRQMEEIWPAGTQAAKDILSRFLTTKCRSSQLGAVSPLTPLDGTPAKITTPFTIAAGTSTTTSVKSTKKLSGPKAKAASSESTSTVEDSRIYTYNDSRDRGDCDSTSRISPYLSAGVLSVRECVRSAMGIRGVPDDAGKVVSGGGAGRWVMELAWRDFYTSIVAAFPHVSVGRPFNEKYASVKWEEDEQMLRRWQDGKTGVPIVDAAMRQMNTMGWMHNRMRMISAMFLCKDLMIDWRLGERYFMQTLIDGDLANNNGGWQWSASTGTDAAPYFRLFNPYAQSTKGDPTGDYIREFVPELRQLSGTDLHNPPAKIADKLGYPRPIVKHDEVRARALRRYKNPGEE</sequence>
<name>A0A0C3BWJ7_PILCF</name>
<evidence type="ECO:0000313" key="11">
    <source>
        <dbReference type="Proteomes" id="UP000054166"/>
    </source>
</evidence>
<dbReference type="GO" id="GO:0032922">
    <property type="term" value="P:circadian regulation of gene expression"/>
    <property type="evidence" value="ECO:0007669"/>
    <property type="project" value="TreeGrafter"/>
</dbReference>
<dbReference type="PANTHER" id="PTHR11455">
    <property type="entry name" value="CRYPTOCHROME"/>
    <property type="match status" value="1"/>
</dbReference>
<evidence type="ECO:0000256" key="8">
    <source>
        <dbReference type="SAM" id="MobiDB-lite"/>
    </source>
</evidence>
<dbReference type="Pfam" id="PF00875">
    <property type="entry name" value="DNA_photolyase"/>
    <property type="match status" value="1"/>
</dbReference>
<evidence type="ECO:0000256" key="5">
    <source>
        <dbReference type="ARBA" id="ARBA00022991"/>
    </source>
</evidence>
<dbReference type="GO" id="GO:0043153">
    <property type="term" value="P:entrainment of circadian clock by photoperiod"/>
    <property type="evidence" value="ECO:0007669"/>
    <property type="project" value="TreeGrafter"/>
</dbReference>
<dbReference type="PROSITE" id="PS00394">
    <property type="entry name" value="DNA_PHOTOLYASES_1_1"/>
    <property type="match status" value="1"/>
</dbReference>
<feature type="binding site" evidence="6">
    <location>
        <position position="432"/>
    </location>
    <ligand>
        <name>FAD</name>
        <dbReference type="ChEBI" id="CHEBI:57692"/>
    </ligand>
</feature>
<dbReference type="GO" id="GO:0005634">
    <property type="term" value="C:nucleus"/>
    <property type="evidence" value="ECO:0007669"/>
    <property type="project" value="TreeGrafter"/>
</dbReference>
<dbReference type="GO" id="GO:0003677">
    <property type="term" value="F:DNA binding"/>
    <property type="evidence" value="ECO:0007669"/>
    <property type="project" value="TreeGrafter"/>
</dbReference>
<comment type="cofactor">
    <cofactor evidence="1">
        <name>(6R)-5,10-methylene-5,6,7,8-tetrahydrofolate</name>
        <dbReference type="ChEBI" id="CHEBI:15636"/>
    </cofactor>
</comment>
<keyword evidence="4 6" id="KW-0274">FAD</keyword>
<dbReference type="SUPFAM" id="SSF52425">
    <property type="entry name" value="Cryptochrome/photolyase, N-terminal domain"/>
    <property type="match status" value="1"/>
</dbReference>
<feature type="region of interest" description="Disordered" evidence="8">
    <location>
        <begin position="1"/>
        <end position="35"/>
    </location>
</feature>
<feature type="domain" description="Photolyase/cryptochrome alpha/beta" evidence="9">
    <location>
        <begin position="70"/>
        <end position="207"/>
    </location>
</feature>
<evidence type="ECO:0000256" key="1">
    <source>
        <dbReference type="ARBA" id="ARBA00001932"/>
    </source>
</evidence>
<evidence type="ECO:0000256" key="3">
    <source>
        <dbReference type="ARBA" id="ARBA00022630"/>
    </source>
</evidence>
<proteinExistence type="inferred from homology"/>
<accession>A0A0C3BWJ7</accession>
<feature type="binding site" evidence="6">
    <location>
        <begin position="389"/>
        <end position="393"/>
    </location>
    <ligand>
        <name>FAD</name>
        <dbReference type="ChEBI" id="CHEBI:57692"/>
    </ligand>
</feature>
<dbReference type="InterPro" id="IPR014729">
    <property type="entry name" value="Rossmann-like_a/b/a_fold"/>
</dbReference>
<dbReference type="AlphaFoldDB" id="A0A0C3BWJ7"/>
<dbReference type="PROSITE" id="PS51645">
    <property type="entry name" value="PHR_CRY_ALPHA_BETA"/>
    <property type="match status" value="1"/>
</dbReference>
<gene>
    <name evidence="10" type="ORF">PILCRDRAFT_84038</name>
</gene>
<feature type="binding site" evidence="6">
    <location>
        <begin position="435"/>
        <end position="442"/>
    </location>
    <ligand>
        <name>FAD</name>
        <dbReference type="ChEBI" id="CHEBI:57692"/>
    </ligand>
</feature>
<dbReference type="Gene3D" id="3.40.50.620">
    <property type="entry name" value="HUPs"/>
    <property type="match status" value="1"/>
</dbReference>
<feature type="site" description="Electron transfer via tryptophanyl radical" evidence="7">
    <location>
        <position position="543"/>
    </location>
</feature>
<keyword evidence="3 6" id="KW-0285">Flavoprotein</keyword>
<reference evidence="11" key="2">
    <citation type="submission" date="2015-01" db="EMBL/GenBank/DDBJ databases">
        <title>Evolutionary Origins and Diversification of the Mycorrhizal Mutualists.</title>
        <authorList>
            <consortium name="DOE Joint Genome Institute"/>
            <consortium name="Mycorrhizal Genomics Consortium"/>
            <person name="Kohler A."/>
            <person name="Kuo A."/>
            <person name="Nagy L.G."/>
            <person name="Floudas D."/>
            <person name="Copeland A."/>
            <person name="Barry K.W."/>
            <person name="Cichocki N."/>
            <person name="Veneault-Fourrey C."/>
            <person name="LaButti K."/>
            <person name="Lindquist E.A."/>
            <person name="Lipzen A."/>
            <person name="Lundell T."/>
            <person name="Morin E."/>
            <person name="Murat C."/>
            <person name="Riley R."/>
            <person name="Ohm R."/>
            <person name="Sun H."/>
            <person name="Tunlid A."/>
            <person name="Henrissat B."/>
            <person name="Grigoriev I.V."/>
            <person name="Hibbett D.S."/>
            <person name="Martin F."/>
        </authorList>
    </citation>
    <scope>NUCLEOTIDE SEQUENCE [LARGE SCALE GENOMIC DNA]</scope>
    <source>
        <strain evidence="11">F 1598</strain>
    </source>
</reference>
<dbReference type="InterPro" id="IPR018394">
    <property type="entry name" value="DNA_photolyase_1_CS_C"/>
</dbReference>
<dbReference type="SUPFAM" id="SSF48173">
    <property type="entry name" value="Cryptochrome/photolyase FAD-binding domain"/>
    <property type="match status" value="1"/>
</dbReference>
<reference evidence="10 11" key="1">
    <citation type="submission" date="2014-04" db="EMBL/GenBank/DDBJ databases">
        <authorList>
            <consortium name="DOE Joint Genome Institute"/>
            <person name="Kuo A."/>
            <person name="Tarkka M."/>
            <person name="Buscot F."/>
            <person name="Kohler A."/>
            <person name="Nagy L.G."/>
            <person name="Floudas D."/>
            <person name="Copeland A."/>
            <person name="Barry K.W."/>
            <person name="Cichocki N."/>
            <person name="Veneault-Fourrey C."/>
            <person name="LaButti K."/>
            <person name="Lindquist E.A."/>
            <person name="Lipzen A."/>
            <person name="Lundell T."/>
            <person name="Morin E."/>
            <person name="Murat C."/>
            <person name="Sun H."/>
            <person name="Tunlid A."/>
            <person name="Henrissat B."/>
            <person name="Grigoriev I.V."/>
            <person name="Hibbett D.S."/>
            <person name="Martin F."/>
            <person name="Nordberg H.P."/>
            <person name="Cantor M.N."/>
            <person name="Hua S.X."/>
        </authorList>
    </citation>
    <scope>NUCLEOTIDE SEQUENCE [LARGE SCALE GENOMIC DNA]</scope>
    <source>
        <strain evidence="10 11">F 1598</strain>
    </source>
</reference>
<evidence type="ECO:0000259" key="9">
    <source>
        <dbReference type="PROSITE" id="PS51645"/>
    </source>
</evidence>
<evidence type="ECO:0000256" key="2">
    <source>
        <dbReference type="ARBA" id="ARBA00005862"/>
    </source>
</evidence>
<feature type="region of interest" description="Disordered" evidence="8">
    <location>
        <begin position="346"/>
        <end position="365"/>
    </location>
</feature>
<dbReference type="InterPro" id="IPR036134">
    <property type="entry name" value="Crypto/Photolyase_FAD-like_sf"/>
</dbReference>
<dbReference type="InParanoid" id="A0A0C3BWJ7"/>
<dbReference type="GO" id="GO:0006950">
    <property type="term" value="P:response to stress"/>
    <property type="evidence" value="ECO:0007669"/>
    <property type="project" value="UniProtKB-ARBA"/>
</dbReference>
<dbReference type="GO" id="GO:0006139">
    <property type="term" value="P:nucleobase-containing compound metabolic process"/>
    <property type="evidence" value="ECO:0007669"/>
    <property type="project" value="UniProtKB-ARBA"/>
</dbReference>
<organism evidence="10 11">
    <name type="scientific">Piloderma croceum (strain F 1598)</name>
    <dbReference type="NCBI Taxonomy" id="765440"/>
    <lineage>
        <taxon>Eukaryota</taxon>
        <taxon>Fungi</taxon>
        <taxon>Dikarya</taxon>
        <taxon>Basidiomycota</taxon>
        <taxon>Agaricomycotina</taxon>
        <taxon>Agaricomycetes</taxon>
        <taxon>Agaricomycetidae</taxon>
        <taxon>Atheliales</taxon>
        <taxon>Atheliaceae</taxon>
        <taxon>Piloderma</taxon>
    </lineage>
</organism>
<dbReference type="Pfam" id="PF03441">
    <property type="entry name" value="FAD_binding_7"/>
    <property type="match status" value="1"/>
</dbReference>
<dbReference type="InterPro" id="IPR006050">
    <property type="entry name" value="DNA_photolyase_N"/>
</dbReference>
<dbReference type="PANTHER" id="PTHR11455:SF18">
    <property type="entry name" value="SI:CH1073-390K14.1"/>
    <property type="match status" value="1"/>
</dbReference>
<dbReference type="InterPro" id="IPR002081">
    <property type="entry name" value="Cryptochrome/DNA_photolyase_1"/>
</dbReference>
<dbReference type="InterPro" id="IPR005101">
    <property type="entry name" value="Cryptochr/Photolyase_FAD-bd"/>
</dbReference>
<feature type="site" description="Electron transfer via tryptophanyl radical" evidence="7">
    <location>
        <position position="520"/>
    </location>
</feature>
<dbReference type="Proteomes" id="UP000054166">
    <property type="component" value="Unassembled WGS sequence"/>
</dbReference>
<dbReference type="HOGENOM" id="CLU_010348_2_1_1"/>
<feature type="site" description="Electron transfer via tryptophanyl radical" evidence="7">
    <location>
        <position position="467"/>
    </location>
</feature>
<keyword evidence="5" id="KW-0157">Chromophore</keyword>
<comment type="similarity">
    <text evidence="2">Belongs to the DNA photolyase class-1 family.</text>
</comment>
<dbReference type="GO" id="GO:0003904">
    <property type="term" value="F:deoxyribodipyrimidine photo-lyase activity"/>
    <property type="evidence" value="ECO:0007669"/>
    <property type="project" value="TreeGrafter"/>
</dbReference>
<dbReference type="GO" id="GO:0071949">
    <property type="term" value="F:FAD binding"/>
    <property type="evidence" value="ECO:0007669"/>
    <property type="project" value="TreeGrafter"/>
</dbReference>
<dbReference type="EMBL" id="KN832972">
    <property type="protein sequence ID" value="KIM90918.1"/>
    <property type="molecule type" value="Genomic_DNA"/>
</dbReference>
<evidence type="ECO:0000256" key="6">
    <source>
        <dbReference type="PIRSR" id="PIRSR602081-1"/>
    </source>
</evidence>
<dbReference type="STRING" id="765440.A0A0C3BWJ7"/>
<dbReference type="OrthoDB" id="435881at2759"/>
<comment type="cofactor">
    <cofactor evidence="6">
        <name>FAD</name>
        <dbReference type="ChEBI" id="CHEBI:57692"/>
    </cofactor>
    <text evidence="6">Binds 1 FAD per subunit.</text>
</comment>
<evidence type="ECO:0000313" key="10">
    <source>
        <dbReference type="EMBL" id="KIM90918.1"/>
    </source>
</evidence>
<keyword evidence="11" id="KW-1185">Reference proteome</keyword>
<dbReference type="Gene3D" id="1.25.40.80">
    <property type="match status" value="1"/>
</dbReference>
<evidence type="ECO:0000256" key="7">
    <source>
        <dbReference type="PIRSR" id="PIRSR602081-2"/>
    </source>
</evidence>